<name>A0A8X6P524_NEPPI</name>
<gene>
    <name evidence="2" type="ORF">NPIL_402271</name>
</gene>
<keyword evidence="3" id="KW-1185">Reference proteome</keyword>
<reference evidence="2" key="1">
    <citation type="submission" date="2020-08" db="EMBL/GenBank/DDBJ databases">
        <title>Multicomponent nature underlies the extraordinary mechanical properties of spider dragline silk.</title>
        <authorList>
            <person name="Kono N."/>
            <person name="Nakamura H."/>
            <person name="Mori M."/>
            <person name="Yoshida Y."/>
            <person name="Ohtoshi R."/>
            <person name="Malay A.D."/>
            <person name="Moran D.A.P."/>
            <person name="Tomita M."/>
            <person name="Numata K."/>
            <person name="Arakawa K."/>
        </authorList>
    </citation>
    <scope>NUCLEOTIDE SEQUENCE</scope>
</reference>
<feature type="region of interest" description="Disordered" evidence="1">
    <location>
        <begin position="80"/>
        <end position="99"/>
    </location>
</feature>
<evidence type="ECO:0000256" key="1">
    <source>
        <dbReference type="SAM" id="MobiDB-lite"/>
    </source>
</evidence>
<dbReference type="Proteomes" id="UP000887013">
    <property type="component" value="Unassembled WGS sequence"/>
</dbReference>
<accession>A0A8X6P524</accession>
<dbReference type="AlphaFoldDB" id="A0A8X6P524"/>
<evidence type="ECO:0000313" key="2">
    <source>
        <dbReference type="EMBL" id="GFT52053.1"/>
    </source>
</evidence>
<proteinExistence type="predicted"/>
<protein>
    <submittedName>
        <fullName evidence="2">Uncharacterized protein</fullName>
    </submittedName>
</protein>
<sequence>MMYVTAYLCLKSKLKQKMVSFIPKAVIKPDGRCDDPYLLGNRTAELINSSEQGIQLINAVVTRSAGKIHPTEAGKEIIARGLDPPPAKTRFPVRRERRK</sequence>
<evidence type="ECO:0000313" key="3">
    <source>
        <dbReference type="Proteomes" id="UP000887013"/>
    </source>
</evidence>
<comment type="caution">
    <text evidence="2">The sequence shown here is derived from an EMBL/GenBank/DDBJ whole genome shotgun (WGS) entry which is preliminary data.</text>
</comment>
<dbReference type="EMBL" id="BMAW01065816">
    <property type="protein sequence ID" value="GFT52053.1"/>
    <property type="molecule type" value="Genomic_DNA"/>
</dbReference>
<organism evidence="2 3">
    <name type="scientific">Nephila pilipes</name>
    <name type="common">Giant wood spider</name>
    <name type="synonym">Nephila maculata</name>
    <dbReference type="NCBI Taxonomy" id="299642"/>
    <lineage>
        <taxon>Eukaryota</taxon>
        <taxon>Metazoa</taxon>
        <taxon>Ecdysozoa</taxon>
        <taxon>Arthropoda</taxon>
        <taxon>Chelicerata</taxon>
        <taxon>Arachnida</taxon>
        <taxon>Araneae</taxon>
        <taxon>Araneomorphae</taxon>
        <taxon>Entelegynae</taxon>
        <taxon>Araneoidea</taxon>
        <taxon>Nephilidae</taxon>
        <taxon>Nephila</taxon>
    </lineage>
</organism>